<dbReference type="GO" id="GO:0016787">
    <property type="term" value="F:hydrolase activity"/>
    <property type="evidence" value="ECO:0007669"/>
    <property type="project" value="UniProtKB-ARBA"/>
</dbReference>
<organism evidence="1 2">
    <name type="scientific">Candidatus Woesebacteria bacterium RBG_16_42_24</name>
    <dbReference type="NCBI Taxonomy" id="1802485"/>
    <lineage>
        <taxon>Bacteria</taxon>
        <taxon>Candidatus Woeseibacteriota</taxon>
    </lineage>
</organism>
<dbReference type="InterPro" id="IPR017850">
    <property type="entry name" value="Alkaline_phosphatase_core_sf"/>
</dbReference>
<sequence length="672" mass="76458">MKLKYPILLLPLILISVFLIATFKKNSIFNPWGNKMTLYWFIPDGVRAEPHLFNIYNWASEGKLPNIKKLMDTGSYGYSFPNFPSHTPTNFAALLTGSYPEVNGVVDGPMRSLGKPLDKVAVPGFRSTAKKVAPIWKTLEEEGYKVAMLSIPGSTPPEVNKGTVLRGRWGGWGADFSAINFEQKGNLAQRIKQGRATRLFFFGPQLTEYVDDGSPSGWQNPPTSYSDPYEVKMTGWGTDVYAYVYDNTDDGKENFDKVIFSLDKKTALADLSQGEWGDWSPIVLKWKTEDKTTDVPTFFKPTVIKLGEDKFFRFRFLYNNINKYIAFPEEAADKMIASAGPMVDFVDNFPAQLIYYPEDKNTFIDEMDMSFEWHKKAVGALVDNFSPDIVIHDIYSPNQMLTSKWWMGYIDPQSTNYNNISDEEREILWEEVKDMYIKLDAIVGEILKNSDKNTYIVFSSDHGAVPLNRSVNLNNLFAQKGWLKFKIDSNTGEPIIDWKNTKVIYLKMAHVYINPGGLDGNYIRASGPDYEKLRNEVISTLRELQDENGVQPVVDIVKWEDAKNFLRLDQERTGDLVIANSPGYGWNEEMSKDLRIFSEPNVSGYKQAIYAEEVPGMWTPFIISGPGVKKNFYIGDKPFPLIDQYPTIMKALKVESPEFVQGKSLPIFENGR</sequence>
<name>A0A1F7XJP6_9BACT</name>
<evidence type="ECO:0000313" key="1">
    <source>
        <dbReference type="EMBL" id="OGM15230.1"/>
    </source>
</evidence>
<gene>
    <name evidence="1" type="ORF">A2V97_01185</name>
</gene>
<dbReference type="Proteomes" id="UP000177382">
    <property type="component" value="Unassembled WGS sequence"/>
</dbReference>
<dbReference type="STRING" id="1802485.A2V97_01185"/>
<proteinExistence type="predicted"/>
<comment type="caution">
    <text evidence="1">The sequence shown here is derived from an EMBL/GenBank/DDBJ whole genome shotgun (WGS) entry which is preliminary data.</text>
</comment>
<protein>
    <recommendedName>
        <fullName evidence="3">Nucleotide pyrophosphatase</fullName>
    </recommendedName>
</protein>
<dbReference type="PANTHER" id="PTHR10151">
    <property type="entry name" value="ECTONUCLEOTIDE PYROPHOSPHATASE/PHOSPHODIESTERASE"/>
    <property type="match status" value="1"/>
</dbReference>
<dbReference type="Pfam" id="PF01663">
    <property type="entry name" value="Phosphodiest"/>
    <property type="match status" value="2"/>
</dbReference>
<dbReference type="InterPro" id="IPR002591">
    <property type="entry name" value="Phosphodiest/P_Trfase"/>
</dbReference>
<evidence type="ECO:0000313" key="2">
    <source>
        <dbReference type="Proteomes" id="UP000177382"/>
    </source>
</evidence>
<dbReference type="Gene3D" id="3.40.720.10">
    <property type="entry name" value="Alkaline Phosphatase, subunit A"/>
    <property type="match status" value="1"/>
</dbReference>
<dbReference type="AlphaFoldDB" id="A0A1F7XJP6"/>
<dbReference type="SUPFAM" id="SSF53649">
    <property type="entry name" value="Alkaline phosphatase-like"/>
    <property type="match status" value="1"/>
</dbReference>
<accession>A0A1F7XJP6</accession>
<dbReference type="PANTHER" id="PTHR10151:SF120">
    <property type="entry name" value="BIS(5'-ADENOSYL)-TRIPHOSPHATASE"/>
    <property type="match status" value="1"/>
</dbReference>
<reference evidence="1 2" key="1">
    <citation type="journal article" date="2016" name="Nat. Commun.">
        <title>Thousands of microbial genomes shed light on interconnected biogeochemical processes in an aquifer system.</title>
        <authorList>
            <person name="Anantharaman K."/>
            <person name="Brown C.T."/>
            <person name="Hug L.A."/>
            <person name="Sharon I."/>
            <person name="Castelle C.J."/>
            <person name="Probst A.J."/>
            <person name="Thomas B.C."/>
            <person name="Singh A."/>
            <person name="Wilkins M.J."/>
            <person name="Karaoz U."/>
            <person name="Brodie E.L."/>
            <person name="Williams K.H."/>
            <person name="Hubbard S.S."/>
            <person name="Banfield J.F."/>
        </authorList>
    </citation>
    <scope>NUCLEOTIDE SEQUENCE [LARGE SCALE GENOMIC DNA]</scope>
</reference>
<evidence type="ECO:0008006" key="3">
    <source>
        <dbReference type="Google" id="ProtNLM"/>
    </source>
</evidence>
<dbReference type="EMBL" id="MGFX01000006">
    <property type="protein sequence ID" value="OGM15230.1"/>
    <property type="molecule type" value="Genomic_DNA"/>
</dbReference>